<dbReference type="PROSITE" id="PS51128">
    <property type="entry name" value="ZF_DKSA_2"/>
    <property type="match status" value="1"/>
</dbReference>
<dbReference type="RefSeq" id="WP_206087405.1">
    <property type="nucleotide sequence ID" value="NZ_CP065053.1"/>
</dbReference>
<reference evidence="6 7" key="1">
    <citation type="submission" date="2020-11" db="EMBL/GenBank/DDBJ databases">
        <authorList>
            <person name="Sun Q."/>
        </authorList>
    </citation>
    <scope>NUCLEOTIDE SEQUENCE [LARGE SCALE GENOMIC DNA]</scope>
    <source>
        <strain evidence="6 7">P8398</strain>
    </source>
</reference>
<evidence type="ECO:0000256" key="1">
    <source>
        <dbReference type="ARBA" id="ARBA00022723"/>
    </source>
</evidence>
<evidence type="ECO:0000256" key="2">
    <source>
        <dbReference type="ARBA" id="ARBA00022771"/>
    </source>
</evidence>
<dbReference type="SUPFAM" id="SSF109635">
    <property type="entry name" value="DnaK suppressor protein DksA, alpha-hairpin domain"/>
    <property type="match status" value="1"/>
</dbReference>
<keyword evidence="2" id="KW-0863">Zinc-finger</keyword>
<protein>
    <submittedName>
        <fullName evidence="6">TraR/DksA family transcriptional regulator</fullName>
    </submittedName>
</protein>
<feature type="domain" description="Zinc finger DksA/TraR C4-type" evidence="5">
    <location>
        <begin position="86"/>
        <end position="121"/>
    </location>
</feature>
<evidence type="ECO:0000256" key="4">
    <source>
        <dbReference type="PROSITE-ProRule" id="PRU00510"/>
    </source>
</evidence>
<dbReference type="EMBL" id="CP065053">
    <property type="protein sequence ID" value="QPI47729.1"/>
    <property type="molecule type" value="Genomic_DNA"/>
</dbReference>
<keyword evidence="1" id="KW-0479">Metal-binding</keyword>
<sequence length="128" mass="13723">MHHLTDDDIKQFDAQLRGQRDAVQAAIAQRLHQAGDPDQLALANHFADVREQAEADLLGDTDIGQLQLELADLKAIDDALARIAGGAYGDCAGCGAPIALPRLRAQPAAPRCLTCQEALEKQHPPVSR</sequence>
<keyword evidence="3" id="KW-0862">Zinc</keyword>
<evidence type="ECO:0000259" key="5">
    <source>
        <dbReference type="Pfam" id="PF01258"/>
    </source>
</evidence>
<dbReference type="PANTHER" id="PTHR33823">
    <property type="entry name" value="RNA POLYMERASE-BINDING TRANSCRIPTION FACTOR DKSA-RELATED"/>
    <property type="match status" value="1"/>
</dbReference>
<dbReference type="Pfam" id="PF01258">
    <property type="entry name" value="zf-dskA_traR"/>
    <property type="match status" value="1"/>
</dbReference>
<dbReference type="PANTHER" id="PTHR33823:SF4">
    <property type="entry name" value="GENERAL STRESS PROTEIN 16O"/>
    <property type="match status" value="1"/>
</dbReference>
<name>A0AA48WA22_9BURK</name>
<dbReference type="InterPro" id="IPR037187">
    <property type="entry name" value="DnaK_N"/>
</dbReference>
<dbReference type="Proteomes" id="UP000662888">
    <property type="component" value="Chromosome"/>
</dbReference>
<organism evidence="6 7">
    <name type="scientific">Massilia antarctica</name>
    <dbReference type="NCBI Taxonomy" id="2765360"/>
    <lineage>
        <taxon>Bacteria</taxon>
        <taxon>Pseudomonadati</taxon>
        <taxon>Pseudomonadota</taxon>
        <taxon>Betaproteobacteria</taxon>
        <taxon>Burkholderiales</taxon>
        <taxon>Oxalobacteraceae</taxon>
        <taxon>Telluria group</taxon>
        <taxon>Massilia</taxon>
    </lineage>
</organism>
<evidence type="ECO:0000256" key="3">
    <source>
        <dbReference type="ARBA" id="ARBA00022833"/>
    </source>
</evidence>
<dbReference type="Gene3D" id="1.20.120.910">
    <property type="entry name" value="DksA, coiled-coil domain"/>
    <property type="match status" value="1"/>
</dbReference>
<accession>A0AA48WA22</accession>
<evidence type="ECO:0000313" key="6">
    <source>
        <dbReference type="EMBL" id="QPI47729.1"/>
    </source>
</evidence>
<keyword evidence="7" id="KW-1185">Reference proteome</keyword>
<evidence type="ECO:0000313" key="7">
    <source>
        <dbReference type="Proteomes" id="UP000662888"/>
    </source>
</evidence>
<dbReference type="SUPFAM" id="SSF57716">
    <property type="entry name" value="Glucocorticoid receptor-like (DNA-binding domain)"/>
    <property type="match status" value="1"/>
</dbReference>
<feature type="zinc finger region" description="dksA C4-type" evidence="4">
    <location>
        <begin position="91"/>
        <end position="115"/>
    </location>
</feature>
<dbReference type="InterPro" id="IPR000962">
    <property type="entry name" value="Znf_DskA_TraR"/>
</dbReference>
<proteinExistence type="predicted"/>
<gene>
    <name evidence="6" type="ORF">IV454_19335</name>
</gene>